<dbReference type="Gene3D" id="2.60.40.1120">
    <property type="entry name" value="Carboxypeptidase-like, regulatory domain"/>
    <property type="match status" value="1"/>
</dbReference>
<dbReference type="Pfam" id="PF07715">
    <property type="entry name" value="Plug"/>
    <property type="match status" value="1"/>
</dbReference>
<evidence type="ECO:0000256" key="2">
    <source>
        <dbReference type="ARBA" id="ARBA00022448"/>
    </source>
</evidence>
<dbReference type="SUPFAM" id="SSF49464">
    <property type="entry name" value="Carboxypeptidase regulatory domain-like"/>
    <property type="match status" value="1"/>
</dbReference>
<evidence type="ECO:0000256" key="1">
    <source>
        <dbReference type="ARBA" id="ARBA00004571"/>
    </source>
</evidence>
<evidence type="ECO:0000256" key="4">
    <source>
        <dbReference type="ARBA" id="ARBA00022692"/>
    </source>
</evidence>
<reference evidence="10 11" key="1">
    <citation type="submission" date="2016-10" db="EMBL/GenBank/DDBJ databases">
        <authorList>
            <person name="de Groot N.N."/>
        </authorList>
    </citation>
    <scope>NUCLEOTIDE SEQUENCE [LARGE SCALE GENOMIC DNA]</scope>
    <source>
        <strain evidence="10 11">DSM 527</strain>
    </source>
</reference>
<keyword evidence="3 7" id="KW-1134">Transmembrane beta strand</keyword>
<evidence type="ECO:0000256" key="8">
    <source>
        <dbReference type="SAM" id="SignalP"/>
    </source>
</evidence>
<evidence type="ECO:0000256" key="3">
    <source>
        <dbReference type="ARBA" id="ARBA00022452"/>
    </source>
</evidence>
<dbReference type="STRING" id="104663.SAMN04488121_109192"/>
<evidence type="ECO:0000256" key="5">
    <source>
        <dbReference type="ARBA" id="ARBA00023136"/>
    </source>
</evidence>
<comment type="similarity">
    <text evidence="7">Belongs to the TonB-dependent receptor family.</text>
</comment>
<dbReference type="OrthoDB" id="9768177at2"/>
<dbReference type="Pfam" id="PF13620">
    <property type="entry name" value="CarboxypepD_reg"/>
    <property type="match status" value="1"/>
</dbReference>
<dbReference type="NCBIfam" id="TIGR04057">
    <property type="entry name" value="SusC_RagA_signa"/>
    <property type="match status" value="1"/>
</dbReference>
<dbReference type="InterPro" id="IPR023996">
    <property type="entry name" value="TonB-dep_OMP_SusC/RagA"/>
</dbReference>
<keyword evidence="2 7" id="KW-0813">Transport</keyword>
<name>A0A1G8ABC8_CHIFI</name>
<accession>A0A1G8ABC8</accession>
<dbReference type="NCBIfam" id="TIGR04056">
    <property type="entry name" value="OMP_RagA_SusC"/>
    <property type="match status" value="1"/>
</dbReference>
<keyword evidence="8" id="KW-0732">Signal</keyword>
<feature type="signal peptide" evidence="8">
    <location>
        <begin position="1"/>
        <end position="24"/>
    </location>
</feature>
<dbReference type="RefSeq" id="WP_089837012.1">
    <property type="nucleotide sequence ID" value="NZ_FNBN01000009.1"/>
</dbReference>
<dbReference type="InterPro" id="IPR036942">
    <property type="entry name" value="Beta-barrel_TonB_sf"/>
</dbReference>
<sequence length="1112" mass="122236">MTKLIVSVYAALMLCCVLPLPMMGQSGYGTVKGLIRDEDGKPIPGVSVIAENSKTNFKTGTQTDSGGVFIFPRLPAGTSYRFTFSSIGFSTEHINGHVVGAGATTSLVAKLISQSSKLNDVVIVGYQQFRRRDLLAASSEVGAKDLKANPLNNAAEVLQGRLAGVQITMSEGAPGAEPVINIRGRGSITQSSEPLYVVDGIPMDNALNVLNPQDIESINVLKDAASTAIYGSRGANGVVVITTKGGRNTNGRTLVSYNMFYGIQQLAKKIEMMDARDFVTYQYERAWWRGDTAGAIKRYIRYPENFDTIATFGKGFDWQERTMGHDALQSSHNVSVTGGNQNTTYNLSLTAVKQEGILINSSLDRKNLNFRLDHKANNRFRFGFNTRYTRQLILGAGTSDAGGAGANRLRQYTRYKPVILPGEEEDSYDPTLDLNNAGNGFNILNPILLAEAEVRKRHINQLNLNANFSFELVRNLTFRSQAAYNVTTTNNKSYDDTLTNNAKTYNKQPVVSLNDIQVTQLVNSNVLSYVNPALFKTRHSFSALLGQETQKTTTTSSSQVIRYFPVGTPADRAFNNLQLAAASTTAYPQQQPSSSQVPVTLASFFTTIDYNYAQRYYAKFTVRADGSSLFGEENKWGYFPSGIVSWRISNEPFFESKWVDDLRARFSYGIAGNNRITPFSYRTQYVSPASGGYGLNGALNGVYNPSNLGNNLLKWESQIARNLGFDLTAFKNRINVTLDLYYNSSKNLLLNQAIPSSTGYTSQFQNIGATSNKGVELQLSADIIRKRTFNYSASFNISFNRNRITSLGGNNIILRNSGWFSGNNFPADYILKVGEEVGTMYGYINDGFYTLSDFTTTSYSNPQYPGLTTQYMLKKNVPSNAGILADALQPGSPRFKDLNGDGVIDADHDRTTIGHSQPKFYGGLTQSVTYKNFDLNVFINFVYGNKVFNANKLEYGSAYGAEVNLLRSANNRWHMIDDNGNLIQRTINSGGSTIIIGADSATLGGINRKASQWFPSTSVNGFYSQSYAVENGSYIRINNITLGYNLPKTLLSTIGISSVRVYVTANNVATITGYTGYDPDANTRRSDPTTSGVDYAAYPRARTYVAGLNINF</sequence>
<dbReference type="InterPro" id="IPR023997">
    <property type="entry name" value="TonB-dep_OMP_SusC/RagA_CS"/>
</dbReference>
<dbReference type="InterPro" id="IPR012910">
    <property type="entry name" value="Plug_dom"/>
</dbReference>
<dbReference type="InterPro" id="IPR039426">
    <property type="entry name" value="TonB-dep_rcpt-like"/>
</dbReference>
<dbReference type="Gene3D" id="2.170.130.10">
    <property type="entry name" value="TonB-dependent receptor, plug domain"/>
    <property type="match status" value="1"/>
</dbReference>
<protein>
    <submittedName>
        <fullName evidence="10">TonB-linked outer membrane protein, SusC/RagA family</fullName>
    </submittedName>
</protein>
<dbReference type="InterPro" id="IPR008969">
    <property type="entry name" value="CarboxyPept-like_regulatory"/>
</dbReference>
<evidence type="ECO:0000256" key="7">
    <source>
        <dbReference type="PROSITE-ProRule" id="PRU01360"/>
    </source>
</evidence>
<dbReference type="AlphaFoldDB" id="A0A1G8ABC8"/>
<evidence type="ECO:0000313" key="10">
    <source>
        <dbReference type="EMBL" id="SDH18187.1"/>
    </source>
</evidence>
<dbReference type="EMBL" id="FNBN01000009">
    <property type="protein sequence ID" value="SDH18187.1"/>
    <property type="molecule type" value="Genomic_DNA"/>
</dbReference>
<keyword evidence="6 7" id="KW-0998">Cell outer membrane</keyword>
<proteinExistence type="inferred from homology"/>
<gene>
    <name evidence="10" type="ORF">SAMN04488121_109192</name>
</gene>
<dbReference type="SUPFAM" id="SSF56935">
    <property type="entry name" value="Porins"/>
    <property type="match status" value="1"/>
</dbReference>
<dbReference type="Proteomes" id="UP000199045">
    <property type="component" value="Unassembled WGS sequence"/>
</dbReference>
<dbReference type="PROSITE" id="PS52016">
    <property type="entry name" value="TONB_DEPENDENT_REC_3"/>
    <property type="match status" value="1"/>
</dbReference>
<dbReference type="GO" id="GO:0009279">
    <property type="term" value="C:cell outer membrane"/>
    <property type="evidence" value="ECO:0007669"/>
    <property type="project" value="UniProtKB-SubCell"/>
</dbReference>
<feature type="domain" description="TonB-dependent receptor plug" evidence="9">
    <location>
        <begin position="132"/>
        <end position="238"/>
    </location>
</feature>
<organism evidence="10 11">
    <name type="scientific">Chitinophaga filiformis</name>
    <name type="common">Myxococcus filiformis</name>
    <name type="synonym">Flexibacter filiformis</name>
    <dbReference type="NCBI Taxonomy" id="104663"/>
    <lineage>
        <taxon>Bacteria</taxon>
        <taxon>Pseudomonadati</taxon>
        <taxon>Bacteroidota</taxon>
        <taxon>Chitinophagia</taxon>
        <taxon>Chitinophagales</taxon>
        <taxon>Chitinophagaceae</taxon>
        <taxon>Chitinophaga</taxon>
    </lineage>
</organism>
<evidence type="ECO:0000256" key="6">
    <source>
        <dbReference type="ARBA" id="ARBA00023237"/>
    </source>
</evidence>
<feature type="chain" id="PRO_5011563255" evidence="8">
    <location>
        <begin position="25"/>
        <end position="1112"/>
    </location>
</feature>
<keyword evidence="5 7" id="KW-0472">Membrane</keyword>
<dbReference type="InterPro" id="IPR037066">
    <property type="entry name" value="Plug_dom_sf"/>
</dbReference>
<evidence type="ECO:0000313" key="11">
    <source>
        <dbReference type="Proteomes" id="UP000199045"/>
    </source>
</evidence>
<dbReference type="Gene3D" id="2.40.170.20">
    <property type="entry name" value="TonB-dependent receptor, beta-barrel domain"/>
    <property type="match status" value="1"/>
</dbReference>
<comment type="subcellular location">
    <subcellularLocation>
        <location evidence="1 7">Cell outer membrane</location>
        <topology evidence="1 7">Multi-pass membrane protein</topology>
    </subcellularLocation>
</comment>
<evidence type="ECO:0000259" key="9">
    <source>
        <dbReference type="Pfam" id="PF07715"/>
    </source>
</evidence>
<keyword evidence="4 7" id="KW-0812">Transmembrane</keyword>